<dbReference type="OrthoDB" id="125906at2759"/>
<evidence type="ECO:0000259" key="1">
    <source>
        <dbReference type="Pfam" id="PF14908"/>
    </source>
</evidence>
<feature type="domain" description="CCDC81 HU" evidence="2">
    <location>
        <begin position="108"/>
        <end position="175"/>
    </location>
</feature>
<evidence type="ECO:0000313" key="4">
    <source>
        <dbReference type="Proteomes" id="UP000886998"/>
    </source>
</evidence>
<gene>
    <name evidence="3" type="primary">AVEN_202291_1</name>
    <name evidence="3" type="ORF">TNIN_93001</name>
</gene>
<keyword evidence="4" id="KW-1185">Reference proteome</keyword>
<dbReference type="PANTHER" id="PTHR14362:SF2">
    <property type="entry name" value="COILED-COIL DOMAIN-CONTAINING PROTEIN 81"/>
    <property type="match status" value="1"/>
</dbReference>
<dbReference type="Pfam" id="PF14908">
    <property type="entry name" value="HU-CCDC81_euk_1"/>
    <property type="match status" value="1"/>
</dbReference>
<evidence type="ECO:0000259" key="2">
    <source>
        <dbReference type="Pfam" id="PF18289"/>
    </source>
</evidence>
<sequence>MSENVRSIINGMEQNPKSFIGKHVSADEATKILQAAGDFIRHHLLERHNVWYPNIGTFALFRYKLPVSHHPLKFIISQKPVFQLSHSLAYRFQLRWARIQYEVSLPEKELNPSAIAVNTQIARSKVVLTMNELITFIERRLHAKENVELPICGVGTLRIVGEEHRMEFNKQFLKEATMDDAMHVLEDD</sequence>
<organism evidence="3 4">
    <name type="scientific">Trichonephila inaurata madagascariensis</name>
    <dbReference type="NCBI Taxonomy" id="2747483"/>
    <lineage>
        <taxon>Eukaryota</taxon>
        <taxon>Metazoa</taxon>
        <taxon>Ecdysozoa</taxon>
        <taxon>Arthropoda</taxon>
        <taxon>Chelicerata</taxon>
        <taxon>Arachnida</taxon>
        <taxon>Araneae</taxon>
        <taxon>Araneomorphae</taxon>
        <taxon>Entelegynae</taxon>
        <taxon>Araneoidea</taxon>
        <taxon>Nephilidae</taxon>
        <taxon>Trichonephila</taxon>
        <taxon>Trichonephila inaurata</taxon>
    </lineage>
</organism>
<dbReference type="Proteomes" id="UP000886998">
    <property type="component" value="Unassembled WGS sequence"/>
</dbReference>
<reference evidence="3" key="1">
    <citation type="submission" date="2020-08" db="EMBL/GenBank/DDBJ databases">
        <title>Multicomponent nature underlies the extraordinary mechanical properties of spider dragline silk.</title>
        <authorList>
            <person name="Kono N."/>
            <person name="Nakamura H."/>
            <person name="Mori M."/>
            <person name="Yoshida Y."/>
            <person name="Ohtoshi R."/>
            <person name="Malay A.D."/>
            <person name="Moran D.A.P."/>
            <person name="Tomita M."/>
            <person name="Numata K."/>
            <person name="Arakawa K."/>
        </authorList>
    </citation>
    <scope>NUCLEOTIDE SEQUENCE</scope>
</reference>
<dbReference type="InterPro" id="IPR028034">
    <property type="entry name" value="HU-CCDC81"/>
</dbReference>
<comment type="caution">
    <text evidence="3">The sequence shown here is derived from an EMBL/GenBank/DDBJ whole genome shotgun (WGS) entry which is preliminary data.</text>
</comment>
<evidence type="ECO:0000313" key="3">
    <source>
        <dbReference type="EMBL" id="GFY38279.1"/>
    </source>
</evidence>
<feature type="domain" description="CCDC81 HU" evidence="1">
    <location>
        <begin position="20"/>
        <end position="95"/>
    </location>
</feature>
<dbReference type="EMBL" id="BMAV01000759">
    <property type="protein sequence ID" value="GFY38279.1"/>
    <property type="molecule type" value="Genomic_DNA"/>
</dbReference>
<dbReference type="InterPro" id="IPR040673">
    <property type="entry name" value="CCDC81_HU_dom_2"/>
</dbReference>
<proteinExistence type="predicted"/>
<dbReference type="GO" id="GO:0005815">
    <property type="term" value="C:microtubule organizing center"/>
    <property type="evidence" value="ECO:0007669"/>
    <property type="project" value="TreeGrafter"/>
</dbReference>
<dbReference type="AlphaFoldDB" id="A0A8X6WQ22"/>
<dbReference type="PANTHER" id="PTHR14362">
    <property type="entry name" value="COILED-COIL DOMAIN-CONTAINING PROTEIN 81"/>
    <property type="match status" value="1"/>
</dbReference>
<dbReference type="Pfam" id="PF18289">
    <property type="entry name" value="HU-CCDC81_euk_2"/>
    <property type="match status" value="1"/>
</dbReference>
<accession>A0A8X6WQ22</accession>
<protein>
    <submittedName>
        <fullName evidence="3">HU-CCDC81_euk_2 domain-containing protein</fullName>
    </submittedName>
</protein>
<dbReference type="InterPro" id="IPR026295">
    <property type="entry name" value="CCD81"/>
</dbReference>
<name>A0A8X6WQ22_9ARAC</name>